<protein>
    <submittedName>
        <fullName evidence="2">Uncharacterized protein</fullName>
    </submittedName>
</protein>
<dbReference type="KEGG" id="cmet:K6K41_17110"/>
<accession>A0A9E6R799</accession>
<organism evidence="2 3">
    <name type="scientific">Chenggangzhangella methanolivorans</name>
    <dbReference type="NCBI Taxonomy" id="1437009"/>
    <lineage>
        <taxon>Bacteria</taxon>
        <taxon>Pseudomonadati</taxon>
        <taxon>Pseudomonadota</taxon>
        <taxon>Alphaproteobacteria</taxon>
        <taxon>Hyphomicrobiales</taxon>
        <taxon>Methylopilaceae</taxon>
        <taxon>Chenggangzhangella</taxon>
    </lineage>
</organism>
<evidence type="ECO:0000313" key="2">
    <source>
        <dbReference type="EMBL" id="QZN98706.1"/>
    </source>
</evidence>
<name>A0A9E6R799_9HYPH</name>
<reference evidence="2" key="1">
    <citation type="submission" date="2021-08" db="EMBL/GenBank/DDBJ databases">
        <authorList>
            <person name="Zhang H."/>
            <person name="Xu M."/>
            <person name="Yu Z."/>
            <person name="Yang L."/>
            <person name="Cai Y."/>
        </authorList>
    </citation>
    <scope>NUCLEOTIDE SEQUENCE</scope>
    <source>
        <strain evidence="2">CHL1</strain>
    </source>
</reference>
<proteinExistence type="predicted"/>
<dbReference type="EMBL" id="CP081869">
    <property type="protein sequence ID" value="QZN98706.1"/>
    <property type="molecule type" value="Genomic_DNA"/>
</dbReference>
<evidence type="ECO:0000313" key="3">
    <source>
        <dbReference type="Proteomes" id="UP000825701"/>
    </source>
</evidence>
<evidence type="ECO:0000256" key="1">
    <source>
        <dbReference type="SAM" id="MobiDB-lite"/>
    </source>
</evidence>
<sequence length="144" mass="14876">MPTPIPSRQSGSERRRDASARASKTFAKIAVDELRATAGKTCAQALFGSAAPERRPVAVTDGRLEPSRLDGALCGVAVRASDPAAASVRVTGALAGASSAPRPDAGGQIYWLKDGARQKLVYEVQALSKDGGAIGDPVRHELAP</sequence>
<dbReference type="AlphaFoldDB" id="A0A9E6R799"/>
<dbReference type="RefSeq" id="WP_261401661.1">
    <property type="nucleotide sequence ID" value="NZ_CP081869.1"/>
</dbReference>
<feature type="region of interest" description="Disordered" evidence="1">
    <location>
        <begin position="1"/>
        <end position="22"/>
    </location>
</feature>
<dbReference type="Proteomes" id="UP000825701">
    <property type="component" value="Chromosome"/>
</dbReference>
<keyword evidence="3" id="KW-1185">Reference proteome</keyword>
<gene>
    <name evidence="2" type="ORF">K6K41_17110</name>
</gene>